<keyword evidence="3" id="KW-1185">Reference proteome</keyword>
<reference evidence="2 3" key="1">
    <citation type="submission" date="2018-06" db="EMBL/GenBank/DDBJ databases">
        <title>Genome analysis of cellulolytic fungus Trichoderma lentiforme CFAM-422.</title>
        <authorList>
            <person name="Steindorff A.S."/>
            <person name="Formighieri E.F."/>
            <person name="Midorikawa G.E.O."/>
            <person name="Tamietti M.S."/>
            <person name="Ramos E.Z."/>
            <person name="Silva A.S."/>
            <person name="Bon E.P.S."/>
            <person name="Mendes T.D."/>
            <person name="Damaso M.C.T."/>
            <person name="Favaro L.C.L."/>
        </authorList>
    </citation>
    <scope>NUCLEOTIDE SEQUENCE [LARGE SCALE GENOMIC DNA]</scope>
    <source>
        <strain evidence="2 3">CFAM-422</strain>
    </source>
</reference>
<sequence length="218" mass="23278">MGLRPRTGRRVAQWDAHSARILSRRVTRRGHYTNRPAAPRLQRPPARSAEVDAACTSGAEVSCSTLWIGLHASQQAERPAYSVLWSVFDAVSTLHQLGSNGGVRPPHAASAALVQWRAGTTPIRHLYHGPAALCAHTRDVQPRGCELASSCSYWACTPTDIGTWTGSADRLIAAGLVVVLSQCNSTAVGAWRTRALALASQSAHSPRSVSVLGRANTC</sequence>
<evidence type="ECO:0000256" key="1">
    <source>
        <dbReference type="SAM" id="MobiDB-lite"/>
    </source>
</evidence>
<dbReference type="EMBL" id="QLNT01000008">
    <property type="protein sequence ID" value="KAF3072690.1"/>
    <property type="molecule type" value="Genomic_DNA"/>
</dbReference>
<comment type="caution">
    <text evidence="2">The sequence shown here is derived from an EMBL/GenBank/DDBJ whole genome shotgun (WGS) entry which is preliminary data.</text>
</comment>
<feature type="region of interest" description="Disordered" evidence="1">
    <location>
        <begin position="30"/>
        <end position="49"/>
    </location>
</feature>
<accession>A0A9P5CCV1</accession>
<feature type="compositionally biased region" description="Low complexity" evidence="1">
    <location>
        <begin position="35"/>
        <end position="48"/>
    </location>
</feature>
<protein>
    <submittedName>
        <fullName evidence="2">Uncharacterized protein</fullName>
    </submittedName>
</protein>
<evidence type="ECO:0000313" key="2">
    <source>
        <dbReference type="EMBL" id="KAF3072690.1"/>
    </source>
</evidence>
<name>A0A9P5CCV1_9HYPO</name>
<organism evidence="2 3">
    <name type="scientific">Trichoderma lentiforme</name>
    <dbReference type="NCBI Taxonomy" id="1567552"/>
    <lineage>
        <taxon>Eukaryota</taxon>
        <taxon>Fungi</taxon>
        <taxon>Dikarya</taxon>
        <taxon>Ascomycota</taxon>
        <taxon>Pezizomycotina</taxon>
        <taxon>Sordariomycetes</taxon>
        <taxon>Hypocreomycetidae</taxon>
        <taxon>Hypocreales</taxon>
        <taxon>Hypocreaceae</taxon>
        <taxon>Trichoderma</taxon>
    </lineage>
</organism>
<evidence type="ECO:0000313" key="3">
    <source>
        <dbReference type="Proteomes" id="UP000801864"/>
    </source>
</evidence>
<dbReference type="AlphaFoldDB" id="A0A9P5CCV1"/>
<dbReference type="Proteomes" id="UP000801864">
    <property type="component" value="Unassembled WGS sequence"/>
</dbReference>
<gene>
    <name evidence="2" type="ORF">CFAM422_005537</name>
</gene>
<proteinExistence type="predicted"/>